<dbReference type="GeneID" id="70190750"/>
<dbReference type="RefSeq" id="XP_046007163.1">
    <property type="nucleotide sequence ID" value="XM_046161204.1"/>
</dbReference>
<evidence type="ECO:0000313" key="3">
    <source>
        <dbReference type="Proteomes" id="UP000756346"/>
    </source>
</evidence>
<gene>
    <name evidence="2" type="ORF">B0I36DRAFT_387769</name>
</gene>
<accession>A0A9P8XW05</accession>
<dbReference type="Proteomes" id="UP000756346">
    <property type="component" value="Unassembled WGS sequence"/>
</dbReference>
<dbReference type="PANTHER" id="PTHR40470">
    <property type="entry name" value="PHYTANOYL-COA DIOXYGENASE FAMILY PROTEIN (AFU_ORTHOLOGUE AFUA_2G15850)"/>
    <property type="match status" value="1"/>
</dbReference>
<dbReference type="SUPFAM" id="SSF51197">
    <property type="entry name" value="Clavaminate synthase-like"/>
    <property type="match status" value="1"/>
</dbReference>
<sequence>MADSRPGHIPSPAALRASLRRDGFVIIRSILPPAQLAALHAAARRTTALARAGGWPHVRTVGKQFPPWTFDPEAGIWGVQGLMDPALGPESRVFARGYFSDEILGVVKALLGSDDDDDDDNDDDSLVLELYNLLVNPPTPFALRWHRDDIPATATTEEEEARLLHNRTPSSSSRQQQQQPLYSHTQYNLALCDADASLVVVPGSHARARTQAERDADPFAEHLPGQLVVQLGAGDVVFYDNNILHRGVYEDVARERMALHGSVGHVRAGKARARNVLQHGVRDWVEGVDFDEVFAAGLAGGDEASDAWYDQLQGEAERKAWKERQKARAEKMREKLVKLGRESGDVGYSLTG</sequence>
<dbReference type="InterPro" id="IPR008775">
    <property type="entry name" value="Phytyl_CoA_dOase-like"/>
</dbReference>
<feature type="region of interest" description="Disordered" evidence="1">
    <location>
        <begin position="157"/>
        <end position="180"/>
    </location>
</feature>
<name>A0A9P8XW05_9PEZI</name>
<dbReference type="EMBL" id="JAGTJQ010000010">
    <property type="protein sequence ID" value="KAH7020962.1"/>
    <property type="molecule type" value="Genomic_DNA"/>
</dbReference>
<proteinExistence type="predicted"/>
<dbReference type="Pfam" id="PF05721">
    <property type="entry name" value="PhyH"/>
    <property type="match status" value="1"/>
</dbReference>
<organism evidence="2 3">
    <name type="scientific">Microdochium trichocladiopsis</name>
    <dbReference type="NCBI Taxonomy" id="1682393"/>
    <lineage>
        <taxon>Eukaryota</taxon>
        <taxon>Fungi</taxon>
        <taxon>Dikarya</taxon>
        <taxon>Ascomycota</taxon>
        <taxon>Pezizomycotina</taxon>
        <taxon>Sordariomycetes</taxon>
        <taxon>Xylariomycetidae</taxon>
        <taxon>Xylariales</taxon>
        <taxon>Microdochiaceae</taxon>
        <taxon>Microdochium</taxon>
    </lineage>
</organism>
<feature type="compositionally biased region" description="Low complexity" evidence="1">
    <location>
        <begin position="170"/>
        <end position="179"/>
    </location>
</feature>
<comment type="caution">
    <text evidence="2">The sequence shown here is derived from an EMBL/GenBank/DDBJ whole genome shotgun (WGS) entry which is preliminary data.</text>
</comment>
<dbReference type="OrthoDB" id="2106152at2759"/>
<evidence type="ECO:0008006" key="4">
    <source>
        <dbReference type="Google" id="ProtNLM"/>
    </source>
</evidence>
<keyword evidence="3" id="KW-1185">Reference proteome</keyword>
<dbReference type="Gene3D" id="2.60.120.620">
    <property type="entry name" value="q2cbj1_9rhob like domain"/>
    <property type="match status" value="1"/>
</dbReference>
<dbReference type="AlphaFoldDB" id="A0A9P8XW05"/>
<evidence type="ECO:0000313" key="2">
    <source>
        <dbReference type="EMBL" id="KAH7020962.1"/>
    </source>
</evidence>
<reference evidence="2" key="1">
    <citation type="journal article" date="2021" name="Nat. Commun.">
        <title>Genetic determinants of endophytism in the Arabidopsis root mycobiome.</title>
        <authorList>
            <person name="Mesny F."/>
            <person name="Miyauchi S."/>
            <person name="Thiergart T."/>
            <person name="Pickel B."/>
            <person name="Atanasova L."/>
            <person name="Karlsson M."/>
            <person name="Huettel B."/>
            <person name="Barry K.W."/>
            <person name="Haridas S."/>
            <person name="Chen C."/>
            <person name="Bauer D."/>
            <person name="Andreopoulos W."/>
            <person name="Pangilinan J."/>
            <person name="LaButti K."/>
            <person name="Riley R."/>
            <person name="Lipzen A."/>
            <person name="Clum A."/>
            <person name="Drula E."/>
            <person name="Henrissat B."/>
            <person name="Kohler A."/>
            <person name="Grigoriev I.V."/>
            <person name="Martin F.M."/>
            <person name="Hacquard S."/>
        </authorList>
    </citation>
    <scope>NUCLEOTIDE SEQUENCE</scope>
    <source>
        <strain evidence="2">MPI-CAGE-CH-0230</strain>
    </source>
</reference>
<dbReference type="PANTHER" id="PTHR40470:SF1">
    <property type="entry name" value="PHYTANOYL-COA DIOXYGENASE FAMILY PROTEIN (AFU_ORTHOLOGUE AFUA_2G15850)"/>
    <property type="match status" value="1"/>
</dbReference>
<protein>
    <recommendedName>
        <fullName evidence="4">Phytanoyl-CoA dioxygenase</fullName>
    </recommendedName>
</protein>
<evidence type="ECO:0000256" key="1">
    <source>
        <dbReference type="SAM" id="MobiDB-lite"/>
    </source>
</evidence>